<feature type="transmembrane region" description="Helical" evidence="7">
    <location>
        <begin position="1206"/>
        <end position="1225"/>
    </location>
</feature>
<feature type="transmembrane region" description="Helical" evidence="7">
    <location>
        <begin position="545"/>
        <end position="563"/>
    </location>
</feature>
<feature type="transmembrane region" description="Helical" evidence="7">
    <location>
        <begin position="1279"/>
        <end position="1302"/>
    </location>
</feature>
<protein>
    <submittedName>
        <fullName evidence="9">Uncharacterized protein</fullName>
    </submittedName>
</protein>
<dbReference type="GO" id="GO:0015137">
    <property type="term" value="F:citrate transmembrane transporter activity"/>
    <property type="evidence" value="ECO:0007669"/>
    <property type="project" value="TreeGrafter"/>
</dbReference>
<keyword evidence="4 7" id="KW-1133">Transmembrane helix</keyword>
<evidence type="ECO:0000256" key="4">
    <source>
        <dbReference type="ARBA" id="ARBA00022989"/>
    </source>
</evidence>
<feature type="transmembrane region" description="Helical" evidence="7">
    <location>
        <begin position="214"/>
        <end position="237"/>
    </location>
</feature>
<feature type="transmembrane region" description="Helical" evidence="7">
    <location>
        <begin position="141"/>
        <end position="163"/>
    </location>
</feature>
<feature type="transmembrane region" description="Helical" evidence="7">
    <location>
        <begin position="666"/>
        <end position="691"/>
    </location>
</feature>
<reference evidence="9" key="1">
    <citation type="submission" date="2022-11" db="UniProtKB">
        <authorList>
            <consortium name="WormBaseParasite"/>
        </authorList>
    </citation>
    <scope>IDENTIFICATION</scope>
</reference>
<feature type="transmembrane region" description="Helical" evidence="7">
    <location>
        <begin position="441"/>
        <end position="463"/>
    </location>
</feature>
<comment type="similarity">
    <text evidence="2">Belongs to the SLC13A/DASS transporter (TC 2.A.47) family. NADC subfamily.</text>
</comment>
<evidence type="ECO:0000313" key="9">
    <source>
        <dbReference type="WBParaSite" id="Gr19_v10_g7140.t1"/>
    </source>
</evidence>
<evidence type="ECO:0000256" key="7">
    <source>
        <dbReference type="SAM" id="Phobius"/>
    </source>
</evidence>
<sequence>MDQPKTTTNSPSCSNSTSVVVVVGGGLSPCSDRAHPICPSSSDTIFKVSSRQPLTSSLDEDESAAADQPPAALLNKHGRSDMLTRSGKRWHRTLLALWEHRRTALIWLTPVLLAPLLHNGEQEYKCAFCAILMAVYWTCEVMPIGITALLPTVLFPVMGILTARDVSHEFLNDTNFLFIGGLVVASAVEKCGLHERVALRVLSLIGSEPRRVMLGFMLITAILSMFISNTATCAMMLPIGQSVILQFVSNSSDKNGNGCTRNGLIESVFATNYSRSMNCEICPKMPSSSNDAPPPAPSRHLTSLRQTNLPQNDALTPEEAEAGTNNSASNGLMLKRLCSRDDVTSRMAKGLILSIAFGANIGGVGTPTGTASNLVLVGMLSTLFPDADTGVNYMSWMALTVPLMCCCLVACWAVLSLMFLRNVTLSADHHHVAEMMRMRAQALPSMSFAQKSVAGCFMLLLLLWIGRDPGFMPGLGALFPRDFYTDSTSVMAIAILLFLLPAENPLRTTGDNANNNNGTNSGKRSGGNGTTGKRLMDWPTMQKQFPWGVVLLLGGGFALAAGVKESGLSKLMANALGELDGQPGWVLQLICIVVIMLVTNICSNAVTASIFIPIVASMAQRAQLHPLALMLPTTLACSFAFVLPVGTPPNALAIGSGLLRVSDLMLSGLAVSAVSATLTIAYLATVAPLILPIDRFPEWAVQTVGNGTTDTVAEGIGLRLLDEFHRPAAFADQQVGHIGSLPLRSPQCDVSYTLCRGASSGAPPLKEMPNAQPLLVPVGGDFAQANTPARAQMLSGLAVFAVSATLTIAYLATVAPLIIPIARFPEWAVQTVGNGTTDTVAEGIGLRLLDEFDSSCPELFNWPEAGAVQLARNRSCSFAPEPELFNWPGAEAVQLAPELASEPEFSIGPKPELFNWPGAEAVQLAPELASEPELSIGPKPELFNWLRTSEPELFNWPGAGAVQLAPELASEPELFNWPGAGAVQLAPELASEPELFNWPGAGAVQLAPELASEPELFNWPGAGAVQLAPELASEPELFNWPGAGAVQLAPELASEPELFNWPGAGCLCCSFRRRAVPCHASRSRSCYCLMFDFLRPVHDHSLRIMIPEQKKQHHHLHNHLTHPNNNGHWSSCHESEDEFAAMSPTARRNYKAYTVMQKSGFQHTEYVQILANLCKAELCISLLFLIHGLSCPGFAEERSYQSTCHINVLSALVGIFTGGLGLGAVHRFRWRTMLVMWLIMCIISAVANLLAVITTGIWLDHLSKLKSRTGIVNGLSGLMLLGSVLVGVCFILTSVIICHYWASNSAKYQAVGRMAKRMRSLRRRTSKPGSGTERVGRPDVASNRMGHYSGGRHSGGGAGGVGQCSTHYQMECQSGGSGGEQQHHHHHNQQQQQQQQLATPLPHASSQHYHRSPTPYEIV</sequence>
<dbReference type="GO" id="GO:0005886">
    <property type="term" value="C:plasma membrane"/>
    <property type="evidence" value="ECO:0007669"/>
    <property type="project" value="TreeGrafter"/>
</dbReference>
<feature type="transmembrane region" description="Helical" evidence="7">
    <location>
        <begin position="585"/>
        <end position="615"/>
    </location>
</feature>
<dbReference type="GO" id="GO:0015141">
    <property type="term" value="F:succinate transmembrane transporter activity"/>
    <property type="evidence" value="ECO:0007669"/>
    <property type="project" value="TreeGrafter"/>
</dbReference>
<keyword evidence="8" id="KW-1185">Reference proteome</keyword>
<dbReference type="Pfam" id="PF00939">
    <property type="entry name" value="Na_sulph_symp"/>
    <property type="match status" value="1"/>
</dbReference>
<feature type="transmembrane region" description="Helical" evidence="7">
    <location>
        <begin position="483"/>
        <end position="500"/>
    </location>
</feature>
<feature type="compositionally biased region" description="Gly residues" evidence="6">
    <location>
        <begin position="1348"/>
        <end position="1362"/>
    </location>
</feature>
<evidence type="ECO:0000256" key="6">
    <source>
        <dbReference type="SAM" id="MobiDB-lite"/>
    </source>
</evidence>
<feature type="region of interest" description="Disordered" evidence="6">
    <location>
        <begin position="509"/>
        <end position="533"/>
    </location>
</feature>
<keyword evidence="5 7" id="KW-0472">Membrane</keyword>
<comment type="subcellular location">
    <subcellularLocation>
        <location evidence="1">Membrane</location>
        <topology evidence="1">Multi-pass membrane protein</topology>
    </subcellularLocation>
</comment>
<evidence type="ECO:0000313" key="8">
    <source>
        <dbReference type="Proteomes" id="UP000887572"/>
    </source>
</evidence>
<evidence type="ECO:0000256" key="3">
    <source>
        <dbReference type="ARBA" id="ARBA00022692"/>
    </source>
</evidence>
<feature type="transmembrane region" description="Helical" evidence="7">
    <location>
        <begin position="393"/>
        <end position="420"/>
    </location>
</feature>
<organism evidence="8 9">
    <name type="scientific">Globodera rostochiensis</name>
    <name type="common">Golden nematode worm</name>
    <name type="synonym">Heterodera rostochiensis</name>
    <dbReference type="NCBI Taxonomy" id="31243"/>
    <lineage>
        <taxon>Eukaryota</taxon>
        <taxon>Metazoa</taxon>
        <taxon>Ecdysozoa</taxon>
        <taxon>Nematoda</taxon>
        <taxon>Chromadorea</taxon>
        <taxon>Rhabditida</taxon>
        <taxon>Tylenchina</taxon>
        <taxon>Tylenchomorpha</taxon>
        <taxon>Tylenchoidea</taxon>
        <taxon>Heteroderidae</taxon>
        <taxon>Heteroderinae</taxon>
        <taxon>Globodera</taxon>
    </lineage>
</organism>
<dbReference type="InterPro" id="IPR001898">
    <property type="entry name" value="SLC13A/DASS"/>
</dbReference>
<accession>A0A914I3E1</accession>
<feature type="transmembrane region" description="Helical" evidence="7">
    <location>
        <begin position="627"/>
        <end position="646"/>
    </location>
</feature>
<feature type="region of interest" description="Disordered" evidence="6">
    <location>
        <begin position="1319"/>
        <end position="1419"/>
    </location>
</feature>
<feature type="transmembrane region" description="Helical" evidence="7">
    <location>
        <begin position="797"/>
        <end position="819"/>
    </location>
</feature>
<dbReference type="Proteomes" id="UP000887572">
    <property type="component" value="Unplaced"/>
</dbReference>
<feature type="compositionally biased region" description="Low complexity" evidence="6">
    <location>
        <begin position="509"/>
        <end position="523"/>
    </location>
</feature>
<dbReference type="PANTHER" id="PTHR10283:SF85">
    <property type="entry name" value="SODIUM-DEPENDENT HIGH-AFFINITY DICARBOXYLATE TRANSPORTER 3"/>
    <property type="match status" value="1"/>
</dbReference>
<dbReference type="CDD" id="cd01115">
    <property type="entry name" value="SLC13_permease"/>
    <property type="match status" value="1"/>
</dbReference>
<evidence type="ECO:0000256" key="5">
    <source>
        <dbReference type="ARBA" id="ARBA00023136"/>
    </source>
</evidence>
<keyword evidence="3 7" id="KW-0812">Transmembrane</keyword>
<proteinExistence type="inferred from homology"/>
<dbReference type="PANTHER" id="PTHR10283">
    <property type="entry name" value="SOLUTE CARRIER FAMILY 13 MEMBER"/>
    <property type="match status" value="1"/>
</dbReference>
<feature type="compositionally biased region" description="Polar residues" evidence="6">
    <location>
        <begin position="1363"/>
        <end position="1374"/>
    </location>
</feature>
<evidence type="ECO:0000256" key="2">
    <source>
        <dbReference type="ARBA" id="ARBA00006772"/>
    </source>
</evidence>
<evidence type="ECO:0000256" key="1">
    <source>
        <dbReference type="ARBA" id="ARBA00004141"/>
    </source>
</evidence>
<dbReference type="WBParaSite" id="Gr19_v10_g7140.t1">
    <property type="protein sequence ID" value="Gr19_v10_g7140.t1"/>
    <property type="gene ID" value="Gr19_v10_g7140"/>
</dbReference>
<name>A0A914I3E1_GLORO</name>
<feature type="transmembrane region" description="Helical" evidence="7">
    <location>
        <begin position="1237"/>
        <end position="1259"/>
    </location>
</feature>